<dbReference type="InterPro" id="IPR005299">
    <property type="entry name" value="MeTrfase_7"/>
</dbReference>
<keyword evidence="3" id="KW-0808">Transferase</keyword>
<dbReference type="GO" id="GO:0032259">
    <property type="term" value="P:methylation"/>
    <property type="evidence" value="ECO:0007669"/>
    <property type="project" value="UniProtKB-KW"/>
</dbReference>
<keyword evidence="7" id="KW-1185">Reference proteome</keyword>
<dbReference type="SUPFAM" id="SSF53335">
    <property type="entry name" value="S-adenosyl-L-methionine-dependent methyltransferases"/>
    <property type="match status" value="1"/>
</dbReference>
<dbReference type="STRING" id="33114.A0A2G2XSX1"/>
<evidence type="ECO:0000256" key="2">
    <source>
        <dbReference type="ARBA" id="ARBA00022603"/>
    </source>
</evidence>
<evidence type="ECO:0000256" key="4">
    <source>
        <dbReference type="ARBA" id="ARBA00022723"/>
    </source>
</evidence>
<keyword evidence="5" id="KW-0460">Magnesium</keyword>
<comment type="caution">
    <text evidence="6">The sequence shown here is derived from an EMBL/GenBank/DDBJ whole genome shotgun (WGS) entry which is preliminary data.</text>
</comment>
<reference evidence="6 7" key="1">
    <citation type="journal article" date="2017" name="Genome Biol.">
        <title>New reference genome sequences of hot pepper reveal the massive evolution of plant disease-resistance genes by retroduplication.</title>
        <authorList>
            <person name="Kim S."/>
            <person name="Park J."/>
            <person name="Yeom S.I."/>
            <person name="Kim Y.M."/>
            <person name="Seo E."/>
            <person name="Kim K.T."/>
            <person name="Kim M.S."/>
            <person name="Lee J.M."/>
            <person name="Cheong K."/>
            <person name="Shin H.S."/>
            <person name="Kim S.B."/>
            <person name="Han K."/>
            <person name="Lee J."/>
            <person name="Park M."/>
            <person name="Lee H.A."/>
            <person name="Lee H.Y."/>
            <person name="Lee Y."/>
            <person name="Oh S."/>
            <person name="Lee J.H."/>
            <person name="Choi E."/>
            <person name="Choi E."/>
            <person name="Lee S.E."/>
            <person name="Jeon J."/>
            <person name="Kim H."/>
            <person name="Choi G."/>
            <person name="Song H."/>
            <person name="Lee J."/>
            <person name="Lee S.C."/>
            <person name="Kwon J.K."/>
            <person name="Lee H.Y."/>
            <person name="Koo N."/>
            <person name="Hong Y."/>
            <person name="Kim R.W."/>
            <person name="Kang W.H."/>
            <person name="Huh J.H."/>
            <person name="Kang B.C."/>
            <person name="Yang T.J."/>
            <person name="Lee Y.H."/>
            <person name="Bennetzen J.L."/>
            <person name="Choi D."/>
        </authorList>
    </citation>
    <scope>NUCLEOTIDE SEQUENCE [LARGE SCALE GENOMIC DNA]</scope>
    <source>
        <strain evidence="7">cv. PBC81</strain>
    </source>
</reference>
<sequence length="348" mass="39235">MTTFFPMNGGDGPYSFSKNSQLQREVLDGAKGMVRDAIIQKLDIKIMLSSSNTIRIADFGCSVGPNTFIAMQHVVQALKDKLLQVTNSTNNIPEFQIFFNDHVINDFNTLFRSLPIDRSYYAFGVPGTFHGRLFPSRSIHFAHSSCAIHWLSKIPKELLDEKSPAWNRGSIHYIGTSNVEVVNAYVAQFEKDMEMLLNARAEEIVEGGMMVLVTPFASYTRLMNFFGSSLMDLVNEGTLDESLVDSFNLPMYFPSPEDMTKVVEKNGCFSIERMELTYPKSKLVEEADAKTLMINLRAVLEGLIINHFGSKIAEEACARTILKSEEISTWIKANYEKSCQLFVALKRK</sequence>
<dbReference type="GO" id="GO:0046872">
    <property type="term" value="F:metal ion binding"/>
    <property type="evidence" value="ECO:0007669"/>
    <property type="project" value="UniProtKB-KW"/>
</dbReference>
<dbReference type="GO" id="GO:0008168">
    <property type="term" value="F:methyltransferase activity"/>
    <property type="evidence" value="ECO:0007669"/>
    <property type="project" value="UniProtKB-KW"/>
</dbReference>
<dbReference type="EMBL" id="MLFT02000001">
    <property type="protein sequence ID" value="PHT60471.1"/>
    <property type="molecule type" value="Genomic_DNA"/>
</dbReference>
<dbReference type="OrthoDB" id="1254434at2759"/>
<dbReference type="Proteomes" id="UP000224567">
    <property type="component" value="Unassembled WGS sequence"/>
</dbReference>
<accession>A0A2G2XSX1</accession>
<proteinExistence type="inferred from homology"/>
<keyword evidence="4" id="KW-0479">Metal-binding</keyword>
<dbReference type="InterPro" id="IPR042086">
    <property type="entry name" value="MeTrfase_capping"/>
</dbReference>
<name>A0A2G2XSX1_CAPBA</name>
<evidence type="ECO:0000256" key="5">
    <source>
        <dbReference type="ARBA" id="ARBA00022842"/>
    </source>
</evidence>
<dbReference type="Pfam" id="PF03492">
    <property type="entry name" value="Methyltransf_7"/>
    <property type="match status" value="1"/>
</dbReference>
<protein>
    <recommendedName>
        <fullName evidence="8">S-adenosylmethionine-dependent methyltransferase</fullName>
    </recommendedName>
</protein>
<evidence type="ECO:0000256" key="1">
    <source>
        <dbReference type="ARBA" id="ARBA00007967"/>
    </source>
</evidence>
<gene>
    <name evidence="6" type="ORF">CQW23_02834</name>
</gene>
<evidence type="ECO:0000313" key="7">
    <source>
        <dbReference type="Proteomes" id="UP000224567"/>
    </source>
</evidence>
<evidence type="ECO:0000256" key="3">
    <source>
        <dbReference type="ARBA" id="ARBA00022679"/>
    </source>
</evidence>
<dbReference type="PANTHER" id="PTHR31009">
    <property type="entry name" value="S-ADENOSYL-L-METHIONINE:CARBOXYL METHYLTRANSFERASE FAMILY PROTEIN"/>
    <property type="match status" value="1"/>
</dbReference>
<dbReference type="InterPro" id="IPR029063">
    <property type="entry name" value="SAM-dependent_MTases_sf"/>
</dbReference>
<evidence type="ECO:0000313" key="6">
    <source>
        <dbReference type="EMBL" id="PHT60471.1"/>
    </source>
</evidence>
<comment type="similarity">
    <text evidence="1">Belongs to the methyltransferase superfamily. Type-7 methyltransferase family.</text>
</comment>
<reference evidence="7" key="2">
    <citation type="journal article" date="2017" name="J. Anim. Genet.">
        <title>Multiple reference genome sequences of hot pepper reveal the massive evolution of plant disease resistance genes by retroduplication.</title>
        <authorList>
            <person name="Kim S."/>
            <person name="Park J."/>
            <person name="Yeom S.-I."/>
            <person name="Kim Y.-M."/>
            <person name="Seo E."/>
            <person name="Kim K.-T."/>
            <person name="Kim M.-S."/>
            <person name="Lee J.M."/>
            <person name="Cheong K."/>
            <person name="Shin H.-S."/>
            <person name="Kim S.-B."/>
            <person name="Han K."/>
            <person name="Lee J."/>
            <person name="Park M."/>
            <person name="Lee H.-A."/>
            <person name="Lee H.-Y."/>
            <person name="Lee Y."/>
            <person name="Oh S."/>
            <person name="Lee J.H."/>
            <person name="Choi E."/>
            <person name="Choi E."/>
            <person name="Lee S.E."/>
            <person name="Jeon J."/>
            <person name="Kim H."/>
            <person name="Choi G."/>
            <person name="Song H."/>
            <person name="Lee J."/>
            <person name="Lee S.-C."/>
            <person name="Kwon J.-K."/>
            <person name="Lee H.-Y."/>
            <person name="Koo N."/>
            <person name="Hong Y."/>
            <person name="Kim R.W."/>
            <person name="Kang W.-H."/>
            <person name="Huh J.H."/>
            <person name="Kang B.-C."/>
            <person name="Yang T.-J."/>
            <person name="Lee Y.-H."/>
            <person name="Bennetzen J.L."/>
            <person name="Choi D."/>
        </authorList>
    </citation>
    <scope>NUCLEOTIDE SEQUENCE [LARGE SCALE GENOMIC DNA]</scope>
    <source>
        <strain evidence="7">cv. PBC81</strain>
    </source>
</reference>
<evidence type="ECO:0008006" key="8">
    <source>
        <dbReference type="Google" id="ProtNLM"/>
    </source>
</evidence>
<organism evidence="6 7">
    <name type="scientific">Capsicum baccatum</name>
    <name type="common">Peruvian pepper</name>
    <dbReference type="NCBI Taxonomy" id="33114"/>
    <lineage>
        <taxon>Eukaryota</taxon>
        <taxon>Viridiplantae</taxon>
        <taxon>Streptophyta</taxon>
        <taxon>Embryophyta</taxon>
        <taxon>Tracheophyta</taxon>
        <taxon>Spermatophyta</taxon>
        <taxon>Magnoliopsida</taxon>
        <taxon>eudicotyledons</taxon>
        <taxon>Gunneridae</taxon>
        <taxon>Pentapetalae</taxon>
        <taxon>asterids</taxon>
        <taxon>lamiids</taxon>
        <taxon>Solanales</taxon>
        <taxon>Solanaceae</taxon>
        <taxon>Solanoideae</taxon>
        <taxon>Capsiceae</taxon>
        <taxon>Capsicum</taxon>
    </lineage>
</organism>
<dbReference type="Gene3D" id="3.40.50.150">
    <property type="entry name" value="Vaccinia Virus protein VP39"/>
    <property type="match status" value="1"/>
</dbReference>
<dbReference type="Gene3D" id="1.10.1200.270">
    <property type="entry name" value="Methyltransferase, alpha-helical capping domain"/>
    <property type="match status" value="1"/>
</dbReference>
<dbReference type="AlphaFoldDB" id="A0A2G2XSX1"/>
<keyword evidence="2" id="KW-0489">Methyltransferase</keyword>